<evidence type="ECO:0000256" key="1">
    <source>
        <dbReference type="SAM" id="Phobius"/>
    </source>
</evidence>
<accession>A0A2P2MGS0</accession>
<evidence type="ECO:0000313" key="2">
    <source>
        <dbReference type="EMBL" id="MBX29429.1"/>
    </source>
</evidence>
<proteinExistence type="predicted"/>
<protein>
    <submittedName>
        <fullName evidence="2">Uncharacterized protein</fullName>
    </submittedName>
</protein>
<organism evidence="2">
    <name type="scientific">Rhizophora mucronata</name>
    <name type="common">Asiatic mangrove</name>
    <dbReference type="NCBI Taxonomy" id="61149"/>
    <lineage>
        <taxon>Eukaryota</taxon>
        <taxon>Viridiplantae</taxon>
        <taxon>Streptophyta</taxon>
        <taxon>Embryophyta</taxon>
        <taxon>Tracheophyta</taxon>
        <taxon>Spermatophyta</taxon>
        <taxon>Magnoliopsida</taxon>
        <taxon>eudicotyledons</taxon>
        <taxon>Gunneridae</taxon>
        <taxon>Pentapetalae</taxon>
        <taxon>rosids</taxon>
        <taxon>fabids</taxon>
        <taxon>Malpighiales</taxon>
        <taxon>Rhizophoraceae</taxon>
        <taxon>Rhizophora</taxon>
    </lineage>
</organism>
<reference evidence="2" key="1">
    <citation type="submission" date="2018-02" db="EMBL/GenBank/DDBJ databases">
        <title>Rhizophora mucronata_Transcriptome.</title>
        <authorList>
            <person name="Meera S.P."/>
            <person name="Sreeshan A."/>
            <person name="Augustine A."/>
        </authorList>
    </citation>
    <scope>NUCLEOTIDE SEQUENCE</scope>
    <source>
        <tissue evidence="2">Leaf</tissue>
    </source>
</reference>
<keyword evidence="1" id="KW-1133">Transmembrane helix</keyword>
<keyword evidence="1" id="KW-0472">Membrane</keyword>
<dbReference type="AlphaFoldDB" id="A0A2P2MGS0"/>
<sequence>MAFLLYILHPFSLAGCVMWQRGIVIVIFRHNPQKKA</sequence>
<keyword evidence="1" id="KW-0812">Transmembrane</keyword>
<dbReference type="EMBL" id="GGEC01048945">
    <property type="protein sequence ID" value="MBX29429.1"/>
    <property type="molecule type" value="Transcribed_RNA"/>
</dbReference>
<feature type="transmembrane region" description="Helical" evidence="1">
    <location>
        <begin position="6"/>
        <end position="28"/>
    </location>
</feature>
<name>A0A2P2MGS0_RHIMU</name>